<evidence type="ECO:0000313" key="6">
    <source>
        <dbReference type="Proteomes" id="UP001454036"/>
    </source>
</evidence>
<keyword evidence="2" id="KW-0611">Plant defense</keyword>
<dbReference type="PANTHER" id="PTHR36766:SF64">
    <property type="entry name" value="OS12G0206100 PROTEIN"/>
    <property type="match status" value="1"/>
</dbReference>
<dbReference type="AlphaFoldDB" id="A0AAV3QSA0"/>
<dbReference type="Proteomes" id="UP001454036">
    <property type="component" value="Unassembled WGS sequence"/>
</dbReference>
<keyword evidence="6" id="KW-1185">Reference proteome</keyword>
<dbReference type="EMBL" id="BAABME010022319">
    <property type="protein sequence ID" value="GAA0165513.1"/>
    <property type="molecule type" value="Genomic_DNA"/>
</dbReference>
<dbReference type="InterPro" id="IPR042197">
    <property type="entry name" value="Apaf_helical"/>
</dbReference>
<evidence type="ECO:0000259" key="4">
    <source>
        <dbReference type="Pfam" id="PF00931"/>
    </source>
</evidence>
<reference evidence="5 6" key="1">
    <citation type="submission" date="2024-01" db="EMBL/GenBank/DDBJ databases">
        <title>The complete chloroplast genome sequence of Lithospermum erythrorhizon: insights into the phylogenetic relationship among Boraginaceae species and the maternal lineages of purple gromwells.</title>
        <authorList>
            <person name="Okada T."/>
            <person name="Watanabe K."/>
        </authorList>
    </citation>
    <scope>NUCLEOTIDE SEQUENCE [LARGE SCALE GENOMIC DNA]</scope>
</reference>
<dbReference type="GO" id="GO:0043531">
    <property type="term" value="F:ADP binding"/>
    <property type="evidence" value="ECO:0007669"/>
    <property type="project" value="InterPro"/>
</dbReference>
<feature type="domain" description="NB-ARC" evidence="4">
    <location>
        <begin position="198"/>
        <end position="311"/>
    </location>
</feature>
<feature type="domain" description="NB-ARC" evidence="4">
    <location>
        <begin position="341"/>
        <end position="391"/>
    </location>
</feature>
<protein>
    <recommendedName>
        <fullName evidence="4">NB-ARC domain-containing protein</fullName>
    </recommendedName>
</protein>
<gene>
    <name evidence="5" type="ORF">LIER_39997</name>
</gene>
<evidence type="ECO:0000256" key="3">
    <source>
        <dbReference type="SAM" id="MobiDB-lite"/>
    </source>
</evidence>
<feature type="compositionally biased region" description="Basic and acidic residues" evidence="3">
    <location>
        <begin position="438"/>
        <end position="451"/>
    </location>
</feature>
<name>A0AAV3QSA0_LITER</name>
<proteinExistence type="predicted"/>
<dbReference type="PRINTS" id="PR00364">
    <property type="entry name" value="DISEASERSIST"/>
</dbReference>
<dbReference type="Pfam" id="PF00931">
    <property type="entry name" value="NB-ARC"/>
    <property type="match status" value="2"/>
</dbReference>
<sequence length="473" mass="54368">MGSLQNDIKELEKYLLSKLDFAMGQTKEADKLSNCLFKLDGYFTTLKGYINALPDDIKREKIYLLSNLLSEWEMIAKKHGFHYPEGLYAAYELKKKLKKLKKDLKPNGDSTSQKHVNKNQDGQSNAARDSTKNQDLEQLAEDAAPEQEVVAKQDAQHLEKKRGSCFPENLAEYRWSSRYRPKKVFGLEENIRFMERLLVRKQNQEGFKTMAIVGIPGVGKTTICQVMYHHESVEKHFDIRLWVCLSKQKDDDPDRKKEVVKRILACLGIEQEVLQKIGEDEEGLRKLIITLRLHLMGKRYLIVLDDASRKDDALNEDDEEANKDEVFFENMSSISSQYENKLAYGLPKGEGSMVIVTTRSEELANKMVGEEHVHPLPLLKNEELCWDIFKENLESDGTTFPEDLEDLKKLVIKKCSGLPLSASMMGVIMRERLLEDERRAAHKAKEQENKTKNQPANLRQVKSMPPNFQISTA</sequence>
<organism evidence="5 6">
    <name type="scientific">Lithospermum erythrorhizon</name>
    <name type="common">Purple gromwell</name>
    <name type="synonym">Lithospermum officinale var. erythrorhizon</name>
    <dbReference type="NCBI Taxonomy" id="34254"/>
    <lineage>
        <taxon>Eukaryota</taxon>
        <taxon>Viridiplantae</taxon>
        <taxon>Streptophyta</taxon>
        <taxon>Embryophyta</taxon>
        <taxon>Tracheophyta</taxon>
        <taxon>Spermatophyta</taxon>
        <taxon>Magnoliopsida</taxon>
        <taxon>eudicotyledons</taxon>
        <taxon>Gunneridae</taxon>
        <taxon>Pentapetalae</taxon>
        <taxon>asterids</taxon>
        <taxon>lamiids</taxon>
        <taxon>Boraginales</taxon>
        <taxon>Boraginaceae</taxon>
        <taxon>Boraginoideae</taxon>
        <taxon>Lithospermeae</taxon>
        <taxon>Lithospermum</taxon>
    </lineage>
</organism>
<keyword evidence="1" id="KW-0433">Leucine-rich repeat</keyword>
<dbReference type="Gene3D" id="3.40.50.300">
    <property type="entry name" value="P-loop containing nucleotide triphosphate hydrolases"/>
    <property type="match status" value="1"/>
</dbReference>
<feature type="compositionally biased region" description="Polar residues" evidence="3">
    <location>
        <begin position="108"/>
        <end position="128"/>
    </location>
</feature>
<comment type="caution">
    <text evidence="5">The sequence shown here is derived from an EMBL/GenBank/DDBJ whole genome shotgun (WGS) entry which is preliminary data.</text>
</comment>
<dbReference type="Gene3D" id="1.10.8.430">
    <property type="entry name" value="Helical domain of apoptotic protease-activating factors"/>
    <property type="match status" value="1"/>
</dbReference>
<evidence type="ECO:0000256" key="2">
    <source>
        <dbReference type="ARBA" id="ARBA00022821"/>
    </source>
</evidence>
<accession>A0AAV3QSA0</accession>
<dbReference type="SUPFAM" id="SSF52540">
    <property type="entry name" value="P-loop containing nucleoside triphosphate hydrolases"/>
    <property type="match status" value="1"/>
</dbReference>
<dbReference type="InterPro" id="IPR002182">
    <property type="entry name" value="NB-ARC"/>
</dbReference>
<dbReference type="GO" id="GO:0006952">
    <property type="term" value="P:defense response"/>
    <property type="evidence" value="ECO:0007669"/>
    <property type="project" value="UniProtKB-KW"/>
</dbReference>
<feature type="region of interest" description="Disordered" evidence="3">
    <location>
        <begin position="438"/>
        <end position="473"/>
    </location>
</feature>
<evidence type="ECO:0000313" key="5">
    <source>
        <dbReference type="EMBL" id="GAA0165513.1"/>
    </source>
</evidence>
<dbReference type="InterPro" id="IPR027417">
    <property type="entry name" value="P-loop_NTPase"/>
</dbReference>
<dbReference type="PANTHER" id="PTHR36766">
    <property type="entry name" value="PLANT BROAD-SPECTRUM MILDEW RESISTANCE PROTEIN RPW8"/>
    <property type="match status" value="1"/>
</dbReference>
<evidence type="ECO:0000256" key="1">
    <source>
        <dbReference type="ARBA" id="ARBA00022614"/>
    </source>
</evidence>
<feature type="region of interest" description="Disordered" evidence="3">
    <location>
        <begin position="103"/>
        <end position="136"/>
    </location>
</feature>